<dbReference type="Proteomes" id="UP001595752">
    <property type="component" value="Unassembled WGS sequence"/>
</dbReference>
<keyword evidence="1" id="KW-1133">Transmembrane helix</keyword>
<feature type="transmembrane region" description="Helical" evidence="1">
    <location>
        <begin position="151"/>
        <end position="170"/>
    </location>
</feature>
<dbReference type="Pfam" id="PF02517">
    <property type="entry name" value="Rce1-like"/>
    <property type="match status" value="1"/>
</dbReference>
<feature type="transmembrane region" description="Helical" evidence="1">
    <location>
        <begin position="179"/>
        <end position="205"/>
    </location>
</feature>
<keyword evidence="1" id="KW-0472">Membrane</keyword>
<evidence type="ECO:0000259" key="2">
    <source>
        <dbReference type="Pfam" id="PF02517"/>
    </source>
</evidence>
<protein>
    <submittedName>
        <fullName evidence="3">Type II CAAX prenyl endopeptidase Rce1 family protein</fullName>
    </submittedName>
</protein>
<keyword evidence="1" id="KW-0812">Transmembrane</keyword>
<feature type="transmembrane region" description="Helical" evidence="1">
    <location>
        <begin position="97"/>
        <end position="117"/>
    </location>
</feature>
<reference evidence="4" key="1">
    <citation type="journal article" date="2019" name="Int. J. Syst. Evol. Microbiol.">
        <title>The Global Catalogue of Microorganisms (GCM) 10K type strain sequencing project: providing services to taxonomists for standard genome sequencing and annotation.</title>
        <authorList>
            <consortium name="The Broad Institute Genomics Platform"/>
            <consortium name="The Broad Institute Genome Sequencing Center for Infectious Disease"/>
            <person name="Wu L."/>
            <person name="Ma J."/>
        </authorList>
    </citation>
    <scope>NUCLEOTIDE SEQUENCE [LARGE SCALE GENOMIC DNA]</scope>
    <source>
        <strain evidence="4">CCUG 61889</strain>
    </source>
</reference>
<dbReference type="InterPro" id="IPR003675">
    <property type="entry name" value="Rce1/LyrA-like_dom"/>
</dbReference>
<keyword evidence="4" id="KW-1185">Reference proteome</keyword>
<evidence type="ECO:0000313" key="4">
    <source>
        <dbReference type="Proteomes" id="UP001595752"/>
    </source>
</evidence>
<name>A0ABV8B7Q7_9BACI</name>
<evidence type="ECO:0000313" key="3">
    <source>
        <dbReference type="EMBL" id="MFC3885222.1"/>
    </source>
</evidence>
<organism evidence="3 4">
    <name type="scientific">Bacillus songklensis</name>
    <dbReference type="NCBI Taxonomy" id="1069116"/>
    <lineage>
        <taxon>Bacteria</taxon>
        <taxon>Bacillati</taxon>
        <taxon>Bacillota</taxon>
        <taxon>Bacilli</taxon>
        <taxon>Bacillales</taxon>
        <taxon>Bacillaceae</taxon>
        <taxon>Bacillus</taxon>
    </lineage>
</organism>
<feature type="domain" description="CAAX prenyl protease 2/Lysostaphin resistance protein A-like" evidence="2">
    <location>
        <begin position="134"/>
        <end position="248"/>
    </location>
</feature>
<comment type="caution">
    <text evidence="3">The sequence shown here is derived from an EMBL/GenBank/DDBJ whole genome shotgun (WGS) entry which is preliminary data.</text>
</comment>
<gene>
    <name evidence="3" type="ORF">ACFOU2_17785</name>
</gene>
<accession>A0ABV8B7Q7</accession>
<evidence type="ECO:0000256" key="1">
    <source>
        <dbReference type="SAM" id="Phobius"/>
    </source>
</evidence>
<sequence length="261" mass="29196">MKVKALKLAVIFAVFSVLAFAITIPYLLEVTGPGLKAKGLSIPEVIIASFVNMILNTFIFSLIGAKLAPKVNLKYDWIRSVIYGKEKPFWSKSAVKWAITWGIVGTLLMVMIDRFIFLPFTKHLMVNATEMEIEWWMGLSTILQGGIMEEIWLRFGVMTIIVWVLSKLFARHQSLIPAWIYWAGIVAAAILFGVGHLSAAVGVYTVLAPLVIARIIVINSLLGIGFGYLYWKKGLEYAMVAHMTADLMLHLILNQIAYMLS</sequence>
<feature type="transmembrane region" description="Helical" evidence="1">
    <location>
        <begin position="45"/>
        <end position="65"/>
    </location>
</feature>
<feature type="transmembrane region" description="Helical" evidence="1">
    <location>
        <begin position="211"/>
        <end position="231"/>
    </location>
</feature>
<proteinExistence type="predicted"/>
<dbReference type="RefSeq" id="WP_377917407.1">
    <property type="nucleotide sequence ID" value="NZ_JBHRZT010000068.1"/>
</dbReference>
<dbReference type="EMBL" id="JBHRZT010000068">
    <property type="protein sequence ID" value="MFC3885222.1"/>
    <property type="molecule type" value="Genomic_DNA"/>
</dbReference>